<dbReference type="RefSeq" id="WP_129427790.1">
    <property type="nucleotide sequence ID" value="NZ_SDWV01000016.1"/>
</dbReference>
<reference evidence="3 4" key="1">
    <citation type="submission" date="2019-01" db="EMBL/GenBank/DDBJ databases">
        <title>Novel species of Nocardioides.</title>
        <authorList>
            <person name="Liu Q."/>
            <person name="X Y.-H."/>
        </authorList>
    </citation>
    <scope>NUCLEOTIDE SEQUENCE [LARGE SCALE GENOMIC DNA]</scope>
    <source>
        <strain evidence="3 4">HLT2-9</strain>
    </source>
</reference>
<sequence length="231" mass="24868">MDMSMRSAVPDWLTPVAWTYITVSLLSVALIALDIYVLRRRHRSVATELVWLTSALYLGPFAVVAYLRRGRAHPATNKVALGMAEPADGRAVAVLPGGGASAVAHLIAVPLVVAVGWTVAGLAMWPMILVIAVLATVMLAIYERAASRDQRAGRVHRISVGAAFVGAVITVAAFDVGMVGWMLLLHFNDLMPPVTEGTFWFLMQIGVVVGLLTGYPAVMWLLRRNRSVVPA</sequence>
<dbReference type="OrthoDB" id="345021at2"/>
<dbReference type="Pfam" id="PF14342">
    <property type="entry name" value="DUF4396"/>
    <property type="match status" value="1"/>
</dbReference>
<evidence type="ECO:0000313" key="3">
    <source>
        <dbReference type="EMBL" id="RYC07287.1"/>
    </source>
</evidence>
<dbReference type="EMBL" id="SDWV01000016">
    <property type="protein sequence ID" value="RYC07287.1"/>
    <property type="molecule type" value="Genomic_DNA"/>
</dbReference>
<protein>
    <submittedName>
        <fullName evidence="3">DUF4396 domain-containing protein</fullName>
    </submittedName>
</protein>
<evidence type="ECO:0000259" key="2">
    <source>
        <dbReference type="Pfam" id="PF14342"/>
    </source>
</evidence>
<keyword evidence="1" id="KW-0472">Membrane</keyword>
<evidence type="ECO:0000313" key="4">
    <source>
        <dbReference type="Proteomes" id="UP000291101"/>
    </source>
</evidence>
<gene>
    <name evidence="3" type="ORF">EUA94_15535</name>
</gene>
<dbReference type="InterPro" id="IPR025509">
    <property type="entry name" value="DUF4396"/>
</dbReference>
<feature type="transmembrane region" description="Helical" evidence="1">
    <location>
        <begin position="199"/>
        <end position="222"/>
    </location>
</feature>
<feature type="domain" description="DUF4396" evidence="2">
    <location>
        <begin position="91"/>
        <end position="224"/>
    </location>
</feature>
<feature type="transmembrane region" description="Helical" evidence="1">
    <location>
        <begin position="91"/>
        <end position="117"/>
    </location>
</feature>
<accession>A0A4V1RNW6</accession>
<comment type="caution">
    <text evidence="3">The sequence shown here is derived from an EMBL/GenBank/DDBJ whole genome shotgun (WGS) entry which is preliminary data.</text>
</comment>
<feature type="transmembrane region" description="Helical" evidence="1">
    <location>
        <begin position="12"/>
        <end position="37"/>
    </location>
</feature>
<feature type="transmembrane region" description="Helical" evidence="1">
    <location>
        <begin position="123"/>
        <end position="142"/>
    </location>
</feature>
<keyword evidence="4" id="KW-1185">Reference proteome</keyword>
<proteinExistence type="predicted"/>
<keyword evidence="1" id="KW-1133">Transmembrane helix</keyword>
<name>A0A4V1RNW6_9ACTN</name>
<evidence type="ECO:0000256" key="1">
    <source>
        <dbReference type="SAM" id="Phobius"/>
    </source>
</evidence>
<dbReference type="AlphaFoldDB" id="A0A4V1RNW6"/>
<organism evidence="3 4">
    <name type="scientific">Nocardioides zhouii</name>
    <dbReference type="NCBI Taxonomy" id="1168729"/>
    <lineage>
        <taxon>Bacteria</taxon>
        <taxon>Bacillati</taxon>
        <taxon>Actinomycetota</taxon>
        <taxon>Actinomycetes</taxon>
        <taxon>Propionibacteriales</taxon>
        <taxon>Nocardioidaceae</taxon>
        <taxon>Nocardioides</taxon>
    </lineage>
</organism>
<feature type="transmembrane region" description="Helical" evidence="1">
    <location>
        <begin position="163"/>
        <end position="187"/>
    </location>
</feature>
<dbReference type="Proteomes" id="UP000291101">
    <property type="component" value="Unassembled WGS sequence"/>
</dbReference>
<feature type="transmembrane region" description="Helical" evidence="1">
    <location>
        <begin position="49"/>
        <end position="67"/>
    </location>
</feature>
<keyword evidence="1" id="KW-0812">Transmembrane</keyword>